<sequence>MIRKLNKKVVVGVEQQQQQQRDNFFMEDQANVYSPPEVETESAATKIGFIKYAGAIAAADEQLLSSMSADQMTENGAVQQNIDADAGGGVCVADNDAEASRITPIMYRQHQQQQQLNRTNP</sequence>
<evidence type="ECO:0000313" key="2">
    <source>
        <dbReference type="WBParaSite" id="GPLIN_001449400"/>
    </source>
</evidence>
<keyword evidence="1" id="KW-1185">Reference proteome</keyword>
<accession>A0A183CNN7</accession>
<dbReference type="Proteomes" id="UP000050741">
    <property type="component" value="Unassembled WGS sequence"/>
</dbReference>
<reference evidence="2" key="2">
    <citation type="submission" date="2016-06" db="UniProtKB">
        <authorList>
            <consortium name="WormBaseParasite"/>
        </authorList>
    </citation>
    <scope>IDENTIFICATION</scope>
</reference>
<organism evidence="1 2">
    <name type="scientific">Globodera pallida</name>
    <name type="common">Potato cyst nematode worm</name>
    <name type="synonym">Heterodera pallida</name>
    <dbReference type="NCBI Taxonomy" id="36090"/>
    <lineage>
        <taxon>Eukaryota</taxon>
        <taxon>Metazoa</taxon>
        <taxon>Ecdysozoa</taxon>
        <taxon>Nematoda</taxon>
        <taxon>Chromadorea</taxon>
        <taxon>Rhabditida</taxon>
        <taxon>Tylenchina</taxon>
        <taxon>Tylenchomorpha</taxon>
        <taxon>Tylenchoidea</taxon>
        <taxon>Heteroderidae</taxon>
        <taxon>Heteroderinae</taxon>
        <taxon>Globodera</taxon>
    </lineage>
</organism>
<name>A0A183CNN7_GLOPA</name>
<reference evidence="1" key="1">
    <citation type="submission" date="2014-05" db="EMBL/GenBank/DDBJ databases">
        <title>The genome and life-stage specific transcriptomes of Globodera pallida elucidate key aspects of plant parasitism by a cyst nematode.</title>
        <authorList>
            <person name="Cotton J.A."/>
            <person name="Lilley C.J."/>
            <person name="Jones L.M."/>
            <person name="Kikuchi T."/>
            <person name="Reid A.J."/>
            <person name="Thorpe P."/>
            <person name="Tsai I.J."/>
            <person name="Beasley H."/>
            <person name="Blok V."/>
            <person name="Cock P.J.A."/>
            <person name="Van den Akker S.E."/>
            <person name="Holroyd N."/>
            <person name="Hunt M."/>
            <person name="Mantelin S."/>
            <person name="Naghra H."/>
            <person name="Pain A."/>
            <person name="Palomares-Rius J.E."/>
            <person name="Zarowiecki M."/>
            <person name="Berriman M."/>
            <person name="Jones J.T."/>
            <person name="Urwin P.E."/>
        </authorList>
    </citation>
    <scope>NUCLEOTIDE SEQUENCE [LARGE SCALE GENOMIC DNA]</scope>
    <source>
        <strain evidence="1">Lindley</strain>
    </source>
</reference>
<dbReference type="WBParaSite" id="GPLIN_001449400">
    <property type="protein sequence ID" value="GPLIN_001449400"/>
    <property type="gene ID" value="GPLIN_001449400"/>
</dbReference>
<dbReference type="AlphaFoldDB" id="A0A183CNN7"/>
<proteinExistence type="predicted"/>
<evidence type="ECO:0000313" key="1">
    <source>
        <dbReference type="Proteomes" id="UP000050741"/>
    </source>
</evidence>
<protein>
    <submittedName>
        <fullName evidence="2">Uncharacterized protein</fullName>
    </submittedName>
</protein>